<accession>A0AAE7DXL1</accession>
<evidence type="ECO:0000256" key="1">
    <source>
        <dbReference type="SAM" id="Phobius"/>
    </source>
</evidence>
<proteinExistence type="predicted"/>
<feature type="transmembrane region" description="Helical" evidence="1">
    <location>
        <begin position="12"/>
        <end position="34"/>
    </location>
</feature>
<keyword evidence="1" id="KW-0812">Transmembrane</keyword>
<evidence type="ECO:0000313" key="2">
    <source>
        <dbReference type="EMBL" id="QJY37987.1"/>
    </source>
</evidence>
<reference evidence="2 3" key="1">
    <citation type="submission" date="2020-05" db="EMBL/GenBank/DDBJ databases">
        <title>First description outside Europe of the emergent pathogen for shellfish aquaculture Vibrio europaeus.</title>
        <authorList>
            <person name="Dubert J."/>
            <person name="Rojas R."/>
        </authorList>
    </citation>
    <scope>NUCLEOTIDE SEQUENCE [LARGE SCALE GENOMIC DNA]</scope>
    <source>
        <strain evidence="2 3">NPI-1</strain>
        <plasmid evidence="3">pveu</plasmid>
    </source>
</reference>
<dbReference type="RefSeq" id="WP_171802415.1">
    <property type="nucleotide sequence ID" value="NZ_CP053542.1"/>
</dbReference>
<name>A0AAE7DXL1_9VIBR</name>
<evidence type="ECO:0000313" key="3">
    <source>
        <dbReference type="Proteomes" id="UP000501443"/>
    </source>
</evidence>
<protein>
    <submittedName>
        <fullName evidence="2">Uncharacterized protein</fullName>
    </submittedName>
</protein>
<keyword evidence="1" id="KW-0472">Membrane</keyword>
<gene>
    <name evidence="2" type="ORF">HOO69_15455</name>
</gene>
<keyword evidence="2" id="KW-0614">Plasmid</keyword>
<dbReference type="AlphaFoldDB" id="A0AAE7DXL1"/>
<keyword evidence="1" id="KW-1133">Transmembrane helix</keyword>
<feature type="transmembrane region" description="Helical" evidence="1">
    <location>
        <begin position="49"/>
        <end position="69"/>
    </location>
</feature>
<organism evidence="2 3">
    <name type="scientific">Vibrio europaeus</name>
    <dbReference type="NCBI Taxonomy" id="300876"/>
    <lineage>
        <taxon>Bacteria</taxon>
        <taxon>Pseudomonadati</taxon>
        <taxon>Pseudomonadota</taxon>
        <taxon>Gammaproteobacteria</taxon>
        <taxon>Vibrionales</taxon>
        <taxon>Vibrionaceae</taxon>
        <taxon>Vibrio</taxon>
        <taxon>Vibrio oreintalis group</taxon>
    </lineage>
</organism>
<geneLocation type="plasmid" evidence="3">
    <name>pveu</name>
</geneLocation>
<dbReference type="EMBL" id="CP053542">
    <property type="protein sequence ID" value="QJY37987.1"/>
    <property type="molecule type" value="Genomic_DNA"/>
</dbReference>
<sequence>MSSAVIRRLYSLGFSFTMVVIGYSWAANIGLLAMPSDDYTTSLLIGNDLMILADTIIVVFLYLYIHSILPPVDETKPKSVK</sequence>
<dbReference type="Proteomes" id="UP000501443">
    <property type="component" value="Plasmid pveu"/>
</dbReference>